<dbReference type="GO" id="GO:0015889">
    <property type="term" value="P:cobalamin transport"/>
    <property type="evidence" value="ECO:0007669"/>
    <property type="project" value="TreeGrafter"/>
</dbReference>
<proteinExistence type="inferred from homology"/>
<evidence type="ECO:0000256" key="2">
    <source>
        <dbReference type="ARBA" id="ARBA00009810"/>
    </source>
</evidence>
<organism evidence="17">
    <name type="scientific">Polynucleobacter sp. UK-FUSCHL-C3</name>
    <dbReference type="NCBI Taxonomy" id="2955208"/>
    <lineage>
        <taxon>Bacteria</taxon>
        <taxon>Pseudomonadati</taxon>
        <taxon>Pseudomonadota</taxon>
        <taxon>Betaproteobacteria</taxon>
        <taxon>Burkholderiales</taxon>
        <taxon>Burkholderiaceae</taxon>
        <taxon>Polynucleobacter</taxon>
    </lineage>
</organism>
<evidence type="ECO:0000256" key="9">
    <source>
        <dbReference type="ARBA" id="ARBA00023136"/>
    </source>
</evidence>
<dbReference type="EMBL" id="CP099959">
    <property type="protein sequence ID" value="XCC57387.1"/>
    <property type="molecule type" value="Genomic_DNA"/>
</dbReference>
<dbReference type="Pfam" id="PF00593">
    <property type="entry name" value="TonB_dep_Rec_b-barrel"/>
    <property type="match status" value="1"/>
</dbReference>
<name>A0AAU8A161_9BURK</name>
<evidence type="ECO:0000259" key="16">
    <source>
        <dbReference type="Pfam" id="PF07715"/>
    </source>
</evidence>
<evidence type="ECO:0000256" key="7">
    <source>
        <dbReference type="ARBA" id="ARBA00023065"/>
    </source>
</evidence>
<dbReference type="GO" id="GO:0006811">
    <property type="term" value="P:monoatomic ion transport"/>
    <property type="evidence" value="ECO:0007669"/>
    <property type="project" value="UniProtKB-KW"/>
</dbReference>
<evidence type="ECO:0000256" key="4">
    <source>
        <dbReference type="ARBA" id="ARBA00022452"/>
    </source>
</evidence>
<accession>A0AAU8A161</accession>
<evidence type="ECO:0000256" key="3">
    <source>
        <dbReference type="ARBA" id="ARBA00022448"/>
    </source>
</evidence>
<evidence type="ECO:0000256" key="5">
    <source>
        <dbReference type="ARBA" id="ARBA00022692"/>
    </source>
</evidence>
<gene>
    <name evidence="17" type="ORF">NKE59_07780</name>
</gene>
<evidence type="ECO:0000256" key="12">
    <source>
        <dbReference type="PROSITE-ProRule" id="PRU01360"/>
    </source>
</evidence>
<dbReference type="PROSITE" id="PS52016">
    <property type="entry name" value="TONB_DEPENDENT_REC_3"/>
    <property type="match status" value="1"/>
</dbReference>
<comment type="subcellular location">
    <subcellularLocation>
        <location evidence="1 12">Cell outer membrane</location>
        <topology evidence="1 12">Multi-pass membrane protein</topology>
    </subcellularLocation>
</comment>
<evidence type="ECO:0000256" key="10">
    <source>
        <dbReference type="ARBA" id="ARBA00023170"/>
    </source>
</evidence>
<keyword evidence="6 14" id="KW-0732">Signal</keyword>
<evidence type="ECO:0000256" key="14">
    <source>
        <dbReference type="SAM" id="SignalP"/>
    </source>
</evidence>
<evidence type="ECO:0000256" key="8">
    <source>
        <dbReference type="ARBA" id="ARBA00023077"/>
    </source>
</evidence>
<sequence>MAKLSVFALLAATLIHTQAVMAQSSSVSVVNANSSIDPVIVTATRTPTRANDVLADYVYIGPEEIADAGQSSLVQLLQRQRGVEISSNGGSGAIASVFLRGANSGQTLVLIDGVRSQSTNSGSPSWQAIPLSIIDHIEIIFGPQSSLYGSDAIGGVVQIFTKTGEGPIQVGASTGYGTYGTSISDASIYGSTSGDQKIRYSLSATAENAAGFNTIATNNSSRSFYNTTQIMGYTRTGAAGKLSQEWSKGQELGLQVFASRNNGQYPVFSSSKPIGNQINDVSTYALFSKNQFTDNWKSLLQIAQSYDLGQALTPTSNAVTNSRQNIYTWQNDITVGKDLVQLVAERKIASVYSTSGSGLSRDQTTNSFAGAYQLKRESHLGNISLRSDNITDYGPQTTGNIAYGYFFTKQFRTNINYGTGFKAPSFYDLYYPNYGVSTLKSEKSKNSEIGLHYETKAFDIRIIGYSNTISNLIQYSSSGCPTGYSSCASNVANAKITGLSIGGAIRSGYFSLRGSFDQQNPIDESTGFVLAKRARQFGNIGTEYKTSKSAFGAEGTLQANRNDFSNTGYMGGYAIYNLYGNYEFAKDWTLFGRWNNIFNKDYQLSYGYNTPGSNLFVGVRYAMK</sequence>
<dbReference type="AlphaFoldDB" id="A0AAU8A161"/>
<dbReference type="InterPro" id="IPR036942">
    <property type="entry name" value="Beta-barrel_TonB_sf"/>
</dbReference>
<dbReference type="InterPro" id="IPR037066">
    <property type="entry name" value="Plug_dom_sf"/>
</dbReference>
<feature type="domain" description="TonB-dependent receptor-like beta-barrel" evidence="15">
    <location>
        <begin position="182"/>
        <end position="597"/>
    </location>
</feature>
<dbReference type="PANTHER" id="PTHR30069">
    <property type="entry name" value="TONB-DEPENDENT OUTER MEMBRANE RECEPTOR"/>
    <property type="match status" value="1"/>
</dbReference>
<evidence type="ECO:0000313" key="17">
    <source>
        <dbReference type="EMBL" id="XCC57387.1"/>
    </source>
</evidence>
<dbReference type="Pfam" id="PF07715">
    <property type="entry name" value="Plug"/>
    <property type="match status" value="1"/>
</dbReference>
<protein>
    <submittedName>
        <fullName evidence="17">TonB-dependent receptor</fullName>
    </submittedName>
</protein>
<evidence type="ECO:0000256" key="13">
    <source>
        <dbReference type="RuleBase" id="RU003357"/>
    </source>
</evidence>
<dbReference type="RefSeq" id="WP_353438417.1">
    <property type="nucleotide sequence ID" value="NZ_CP099959.1"/>
</dbReference>
<dbReference type="Gene3D" id="2.170.130.10">
    <property type="entry name" value="TonB-dependent receptor, plug domain"/>
    <property type="match status" value="1"/>
</dbReference>
<keyword evidence="11 12" id="KW-0998">Cell outer membrane</keyword>
<keyword evidence="5 12" id="KW-0812">Transmembrane</keyword>
<dbReference type="PANTHER" id="PTHR30069:SF53">
    <property type="entry name" value="COLICIN I RECEPTOR-RELATED"/>
    <property type="match status" value="1"/>
</dbReference>
<dbReference type="InterPro" id="IPR000531">
    <property type="entry name" value="Beta-barrel_TonB"/>
</dbReference>
<dbReference type="SUPFAM" id="SSF56935">
    <property type="entry name" value="Porins"/>
    <property type="match status" value="1"/>
</dbReference>
<keyword evidence="4 12" id="KW-1134">Transmembrane beta strand</keyword>
<evidence type="ECO:0000256" key="6">
    <source>
        <dbReference type="ARBA" id="ARBA00022729"/>
    </source>
</evidence>
<keyword evidence="8 13" id="KW-0798">TonB box</keyword>
<keyword evidence="3 12" id="KW-0813">Transport</keyword>
<dbReference type="InterPro" id="IPR012910">
    <property type="entry name" value="Plug_dom"/>
</dbReference>
<dbReference type="GO" id="GO:0009279">
    <property type="term" value="C:cell outer membrane"/>
    <property type="evidence" value="ECO:0007669"/>
    <property type="project" value="UniProtKB-SubCell"/>
</dbReference>
<evidence type="ECO:0000256" key="11">
    <source>
        <dbReference type="ARBA" id="ARBA00023237"/>
    </source>
</evidence>
<dbReference type="Gene3D" id="2.40.170.20">
    <property type="entry name" value="TonB-dependent receptor, beta-barrel domain"/>
    <property type="match status" value="1"/>
</dbReference>
<keyword evidence="7" id="KW-0406">Ion transport</keyword>
<feature type="signal peptide" evidence="14">
    <location>
        <begin position="1"/>
        <end position="22"/>
    </location>
</feature>
<evidence type="ECO:0000259" key="15">
    <source>
        <dbReference type="Pfam" id="PF00593"/>
    </source>
</evidence>
<reference evidence="17" key="1">
    <citation type="submission" date="2022-06" db="EMBL/GenBank/DDBJ databases">
        <title>New Polynucleobacter species.</title>
        <authorList>
            <person name="Hahn M.W."/>
        </authorList>
    </citation>
    <scope>NUCLEOTIDE SEQUENCE</scope>
    <source>
        <strain evidence="17">UK-FUSCHL-C3</strain>
    </source>
</reference>
<keyword evidence="10 17" id="KW-0675">Receptor</keyword>
<dbReference type="InterPro" id="IPR039426">
    <property type="entry name" value="TonB-dep_rcpt-like"/>
</dbReference>
<feature type="chain" id="PRO_5043952813" evidence="14">
    <location>
        <begin position="23"/>
        <end position="624"/>
    </location>
</feature>
<evidence type="ECO:0000256" key="1">
    <source>
        <dbReference type="ARBA" id="ARBA00004571"/>
    </source>
</evidence>
<feature type="domain" description="TonB-dependent receptor plug" evidence="16">
    <location>
        <begin position="59"/>
        <end position="156"/>
    </location>
</feature>
<keyword evidence="9 12" id="KW-0472">Membrane</keyword>
<comment type="similarity">
    <text evidence="2 12 13">Belongs to the TonB-dependent receptor family.</text>
</comment>